<dbReference type="Pfam" id="PF00581">
    <property type="entry name" value="Rhodanese"/>
    <property type="match status" value="1"/>
</dbReference>
<dbReference type="EMBL" id="FQXM01000002">
    <property type="protein sequence ID" value="SHH13439.1"/>
    <property type="molecule type" value="Genomic_DNA"/>
</dbReference>
<dbReference type="AlphaFoldDB" id="A0A1M5QI08"/>
<dbReference type="Gene3D" id="3.40.250.10">
    <property type="entry name" value="Rhodanese-like domain"/>
    <property type="match status" value="1"/>
</dbReference>
<dbReference type="SUPFAM" id="SSF52821">
    <property type="entry name" value="Rhodanese/Cell cycle control phosphatase"/>
    <property type="match status" value="1"/>
</dbReference>
<organism evidence="2 3">
    <name type="scientific">Clostridium grantii DSM 8605</name>
    <dbReference type="NCBI Taxonomy" id="1121316"/>
    <lineage>
        <taxon>Bacteria</taxon>
        <taxon>Bacillati</taxon>
        <taxon>Bacillota</taxon>
        <taxon>Clostridia</taxon>
        <taxon>Eubacteriales</taxon>
        <taxon>Clostridiaceae</taxon>
        <taxon>Clostridium</taxon>
    </lineage>
</organism>
<accession>A0A1M5QI08</accession>
<dbReference type="GO" id="GO:0004792">
    <property type="term" value="F:thiosulfate-cyanide sulfurtransferase activity"/>
    <property type="evidence" value="ECO:0007669"/>
    <property type="project" value="TreeGrafter"/>
</dbReference>
<name>A0A1M5QI08_9CLOT</name>
<protein>
    <submittedName>
        <fullName evidence="2">Rhodanese-related sulfurtransferase</fullName>
    </submittedName>
</protein>
<dbReference type="InterPro" id="IPR036873">
    <property type="entry name" value="Rhodanese-like_dom_sf"/>
</dbReference>
<evidence type="ECO:0000313" key="2">
    <source>
        <dbReference type="EMBL" id="SHH13439.1"/>
    </source>
</evidence>
<dbReference type="PROSITE" id="PS50206">
    <property type="entry name" value="RHODANESE_3"/>
    <property type="match status" value="1"/>
</dbReference>
<dbReference type="RefSeq" id="WP_242950609.1">
    <property type="nucleotide sequence ID" value="NZ_FQXM01000002.1"/>
</dbReference>
<evidence type="ECO:0000313" key="3">
    <source>
        <dbReference type="Proteomes" id="UP000184447"/>
    </source>
</evidence>
<proteinExistence type="predicted"/>
<keyword evidence="2" id="KW-0808">Transferase</keyword>
<dbReference type="CDD" id="cd00158">
    <property type="entry name" value="RHOD"/>
    <property type="match status" value="1"/>
</dbReference>
<gene>
    <name evidence="2" type="ORF">SAMN02745207_00096</name>
</gene>
<dbReference type="InterPro" id="IPR001763">
    <property type="entry name" value="Rhodanese-like_dom"/>
</dbReference>
<dbReference type="PROSITE" id="PS51257">
    <property type="entry name" value="PROKAR_LIPOPROTEIN"/>
    <property type="match status" value="1"/>
</dbReference>
<dbReference type="STRING" id="1121316.SAMN02745207_00096"/>
<dbReference type="Proteomes" id="UP000184447">
    <property type="component" value="Unassembled WGS sequence"/>
</dbReference>
<dbReference type="SMART" id="SM00450">
    <property type="entry name" value="RHOD"/>
    <property type="match status" value="1"/>
</dbReference>
<keyword evidence="3" id="KW-1185">Reference proteome</keyword>
<sequence>MKKIIMLTLIISTFLVVGCKSYNIGNEKSNKKGLVFQGKIVEKTDGYNFIVRDLNNGDLISLNITDEIEVMDNISSDFKVGNLVKFEADAEVMESWPLKVNLYKIIDNEDVTYIKIDQALAKKLMDTQDVIVLDVRTIDEYNEGNIKNSVLLPVDNIELEVDKVIPNKDSTILVYCRSGNRSKTASKKLIDLGYRNVYDFGGINTWEYELNK</sequence>
<feature type="domain" description="Rhodanese" evidence="1">
    <location>
        <begin position="126"/>
        <end position="212"/>
    </location>
</feature>
<reference evidence="2 3" key="1">
    <citation type="submission" date="2016-11" db="EMBL/GenBank/DDBJ databases">
        <authorList>
            <person name="Jaros S."/>
            <person name="Januszkiewicz K."/>
            <person name="Wedrychowicz H."/>
        </authorList>
    </citation>
    <scope>NUCLEOTIDE SEQUENCE [LARGE SCALE GENOMIC DNA]</scope>
    <source>
        <strain evidence="2 3">DSM 8605</strain>
    </source>
</reference>
<dbReference type="PANTHER" id="PTHR44086">
    <property type="entry name" value="THIOSULFATE SULFURTRANSFERASE RDL2, MITOCHONDRIAL-RELATED"/>
    <property type="match status" value="1"/>
</dbReference>
<dbReference type="PANTHER" id="PTHR44086:SF10">
    <property type="entry name" value="THIOSULFATE SULFURTRANSFERASE_RHODANESE-LIKE DOMAIN-CONTAINING PROTEIN 3"/>
    <property type="match status" value="1"/>
</dbReference>
<evidence type="ECO:0000259" key="1">
    <source>
        <dbReference type="PROSITE" id="PS50206"/>
    </source>
</evidence>